<comment type="caution">
    <text evidence="1">The sequence shown here is derived from an EMBL/GenBank/DDBJ whole genome shotgun (WGS) entry which is preliminary data.</text>
</comment>
<proteinExistence type="predicted"/>
<protein>
    <submittedName>
        <fullName evidence="1">Uncharacterized protein</fullName>
    </submittedName>
</protein>
<dbReference type="AlphaFoldDB" id="A0A543B242"/>
<dbReference type="RefSeq" id="WP_142043818.1">
    <property type="nucleotide sequence ID" value="NZ_JBHTGS010000002.1"/>
</dbReference>
<gene>
    <name evidence="1" type="ORF">FB566_4505</name>
</gene>
<evidence type="ECO:0000313" key="1">
    <source>
        <dbReference type="EMBL" id="TQL78908.1"/>
    </source>
</evidence>
<reference evidence="1 2" key="1">
    <citation type="submission" date="2019-06" db="EMBL/GenBank/DDBJ databases">
        <title>Sequencing the genomes of 1000 actinobacteria strains.</title>
        <authorList>
            <person name="Klenk H.-P."/>
        </authorList>
    </citation>
    <scope>NUCLEOTIDE SEQUENCE [LARGE SCALE GENOMIC DNA]</scope>
    <source>
        <strain evidence="1 2">DSM 45928</strain>
    </source>
</reference>
<dbReference type="InParanoid" id="A0A543B242"/>
<name>A0A543B242_9ACTN</name>
<keyword evidence="2" id="KW-1185">Reference proteome</keyword>
<accession>A0A543B242</accession>
<evidence type="ECO:0000313" key="2">
    <source>
        <dbReference type="Proteomes" id="UP000317043"/>
    </source>
</evidence>
<dbReference type="EMBL" id="VFOW01000001">
    <property type="protein sequence ID" value="TQL78908.1"/>
    <property type="molecule type" value="Genomic_DNA"/>
</dbReference>
<organism evidence="1 2">
    <name type="scientific">Stackebrandtia endophytica</name>
    <dbReference type="NCBI Taxonomy" id="1496996"/>
    <lineage>
        <taxon>Bacteria</taxon>
        <taxon>Bacillati</taxon>
        <taxon>Actinomycetota</taxon>
        <taxon>Actinomycetes</taxon>
        <taxon>Glycomycetales</taxon>
        <taxon>Glycomycetaceae</taxon>
        <taxon>Stackebrandtia</taxon>
    </lineage>
</organism>
<dbReference type="Proteomes" id="UP000317043">
    <property type="component" value="Unassembled WGS sequence"/>
</dbReference>
<sequence>MITRMWEVRAEPTRFDALLDWVRDDALPTVSGPSLVSSQVYRSEDHRIVVITTFDGAVVDLPEPPAGLAARPPHAWTFTRVD</sequence>
<dbReference type="OrthoDB" id="3296167at2"/>